<keyword evidence="2" id="KW-1185">Reference proteome</keyword>
<proteinExistence type="predicted"/>
<reference evidence="2" key="1">
    <citation type="journal article" date="2019" name="Int. J. Syst. Evol. Microbiol.">
        <title>The Global Catalogue of Microorganisms (GCM) 10K type strain sequencing project: providing services to taxonomists for standard genome sequencing and annotation.</title>
        <authorList>
            <consortium name="The Broad Institute Genomics Platform"/>
            <consortium name="The Broad Institute Genome Sequencing Center for Infectious Disease"/>
            <person name="Wu L."/>
            <person name="Ma J."/>
        </authorList>
    </citation>
    <scope>NUCLEOTIDE SEQUENCE [LARGE SCALE GENOMIC DNA]</scope>
    <source>
        <strain evidence="2">KCTC 32465</strain>
    </source>
</reference>
<name>A0ABQ3D7W1_9RHOB</name>
<comment type="caution">
    <text evidence="1">The sequence shown here is derived from an EMBL/GenBank/DDBJ whole genome shotgun (WGS) entry which is preliminary data.</text>
</comment>
<gene>
    <name evidence="1" type="ORF">GCM10008927_28390</name>
</gene>
<dbReference type="Proteomes" id="UP000634455">
    <property type="component" value="Unassembled WGS sequence"/>
</dbReference>
<protein>
    <submittedName>
        <fullName evidence="1">Uncharacterized protein</fullName>
    </submittedName>
</protein>
<evidence type="ECO:0000313" key="2">
    <source>
        <dbReference type="Proteomes" id="UP000634455"/>
    </source>
</evidence>
<organism evidence="1 2">
    <name type="scientific">Paramylibacter ulvae</name>
    <dbReference type="NCBI Taxonomy" id="1651968"/>
    <lineage>
        <taxon>Bacteria</taxon>
        <taxon>Pseudomonadati</taxon>
        <taxon>Pseudomonadota</taxon>
        <taxon>Alphaproteobacteria</taxon>
        <taxon>Rhodobacterales</taxon>
        <taxon>Paracoccaceae</taxon>
        <taxon>Paramylibacter</taxon>
    </lineage>
</organism>
<dbReference type="EMBL" id="BMZF01000011">
    <property type="protein sequence ID" value="GHA61266.1"/>
    <property type="molecule type" value="Genomic_DNA"/>
</dbReference>
<sequence length="67" mass="7547">MNHDWMLDVLEDLKSFANTHELERLAEHLDSTLNVAESDLATFGGATRVQKRNGSRLVGVHPSRRTC</sequence>
<evidence type="ECO:0000313" key="1">
    <source>
        <dbReference type="EMBL" id="GHA61266.1"/>
    </source>
</evidence>
<accession>A0ABQ3D7W1</accession>